<keyword evidence="1" id="KW-1133">Transmembrane helix</keyword>
<keyword evidence="1" id="KW-0472">Membrane</keyword>
<dbReference type="AlphaFoldDB" id="A0A9D4FDV0"/>
<feature type="chain" id="PRO_5039402404" evidence="2">
    <location>
        <begin position="17"/>
        <end position="559"/>
    </location>
</feature>
<evidence type="ECO:0000256" key="1">
    <source>
        <dbReference type="SAM" id="Phobius"/>
    </source>
</evidence>
<reference evidence="3" key="1">
    <citation type="journal article" date="2019" name="bioRxiv">
        <title>The Genome of the Zebra Mussel, Dreissena polymorpha: A Resource for Invasive Species Research.</title>
        <authorList>
            <person name="McCartney M.A."/>
            <person name="Auch B."/>
            <person name="Kono T."/>
            <person name="Mallez S."/>
            <person name="Zhang Y."/>
            <person name="Obille A."/>
            <person name="Becker A."/>
            <person name="Abrahante J.E."/>
            <person name="Garbe J."/>
            <person name="Badalamenti J.P."/>
            <person name="Herman A."/>
            <person name="Mangelson H."/>
            <person name="Liachko I."/>
            <person name="Sullivan S."/>
            <person name="Sone E.D."/>
            <person name="Koren S."/>
            <person name="Silverstein K.A.T."/>
            <person name="Beckman K.B."/>
            <person name="Gohl D.M."/>
        </authorList>
    </citation>
    <scope>NUCLEOTIDE SEQUENCE</scope>
    <source>
        <strain evidence="3">Duluth1</strain>
        <tissue evidence="3">Whole animal</tissue>
    </source>
</reference>
<dbReference type="Proteomes" id="UP000828390">
    <property type="component" value="Unassembled WGS sequence"/>
</dbReference>
<organism evidence="3 4">
    <name type="scientific">Dreissena polymorpha</name>
    <name type="common">Zebra mussel</name>
    <name type="synonym">Mytilus polymorpha</name>
    <dbReference type="NCBI Taxonomy" id="45954"/>
    <lineage>
        <taxon>Eukaryota</taxon>
        <taxon>Metazoa</taxon>
        <taxon>Spiralia</taxon>
        <taxon>Lophotrochozoa</taxon>
        <taxon>Mollusca</taxon>
        <taxon>Bivalvia</taxon>
        <taxon>Autobranchia</taxon>
        <taxon>Heteroconchia</taxon>
        <taxon>Euheterodonta</taxon>
        <taxon>Imparidentia</taxon>
        <taxon>Neoheterodontei</taxon>
        <taxon>Myida</taxon>
        <taxon>Dreissenoidea</taxon>
        <taxon>Dreissenidae</taxon>
        <taxon>Dreissena</taxon>
    </lineage>
</organism>
<feature type="signal peptide" evidence="2">
    <location>
        <begin position="1"/>
        <end position="16"/>
    </location>
</feature>
<feature type="transmembrane region" description="Helical" evidence="1">
    <location>
        <begin position="214"/>
        <end position="233"/>
    </location>
</feature>
<feature type="transmembrane region" description="Helical" evidence="1">
    <location>
        <begin position="268"/>
        <end position="290"/>
    </location>
</feature>
<keyword evidence="2" id="KW-0732">Signal</keyword>
<dbReference type="PANTHER" id="PTHR10796">
    <property type="entry name" value="PATCHED-RELATED"/>
    <property type="match status" value="1"/>
</dbReference>
<proteinExistence type="predicted"/>
<keyword evidence="1" id="KW-0812">Transmembrane</keyword>
<feature type="transmembrane region" description="Helical" evidence="1">
    <location>
        <begin position="335"/>
        <end position="361"/>
    </location>
</feature>
<feature type="transmembrane region" description="Helical" evidence="1">
    <location>
        <begin position="240"/>
        <end position="262"/>
    </location>
</feature>
<gene>
    <name evidence="3" type="ORF">DPMN_150668</name>
</gene>
<comment type="caution">
    <text evidence="3">The sequence shown here is derived from an EMBL/GenBank/DDBJ whole genome shotgun (WGS) entry which is preliminary data.</text>
</comment>
<dbReference type="PANTHER" id="PTHR10796:SF130">
    <property type="entry name" value="PATCHED DOMAIN-CONTAINING PROTEIN 3-LIKE PROTEIN"/>
    <property type="match status" value="1"/>
</dbReference>
<evidence type="ECO:0000313" key="3">
    <source>
        <dbReference type="EMBL" id="KAH3797093.1"/>
    </source>
</evidence>
<name>A0A9D4FDV0_DREPO</name>
<accession>A0A9D4FDV0</accession>
<dbReference type="GO" id="GO:0016020">
    <property type="term" value="C:membrane"/>
    <property type="evidence" value="ECO:0007669"/>
    <property type="project" value="TreeGrafter"/>
</dbReference>
<dbReference type="EMBL" id="JAIWYP010000007">
    <property type="protein sequence ID" value="KAH3797093.1"/>
    <property type="molecule type" value="Genomic_DNA"/>
</dbReference>
<dbReference type="InterPro" id="IPR051697">
    <property type="entry name" value="Patched_domain-protein"/>
</dbReference>
<dbReference type="Gene3D" id="1.20.1640.10">
    <property type="entry name" value="Multidrug efflux transporter AcrB transmembrane domain"/>
    <property type="match status" value="1"/>
</dbReference>
<protein>
    <submittedName>
        <fullName evidence="3">Uncharacterized protein</fullName>
    </submittedName>
</protein>
<evidence type="ECO:0000313" key="4">
    <source>
        <dbReference type="Proteomes" id="UP000828390"/>
    </source>
</evidence>
<feature type="transmembrane region" description="Helical" evidence="1">
    <location>
        <begin position="311"/>
        <end position="329"/>
    </location>
</feature>
<sequence>MVFVIVITIVLAGVMAKGVSTMKKGYELEKSLPEDSYTRAFLESQRLYFTAEGPGIQTFCGPMDYHKNLPIIDHMAKKYANSSVIMYGLVANWIPTFKTYVGLFHMFEPKNEAGFPADEDKFYVLLKKFIENPMGASFSKYIEFTDDPVPRIKWTYFPMQQIVSQDVWENEHIMEVVRKIADDTTAELNGDGKCFCYSVFHIFTEVIRYVEDEIIRNFALAGVAIFLTTFLLIVDLLTSFLVLVCVALTTVNIMGTLQYWGFYLDVNLVVLLIISIGMAVDYSAHIGYTFMTLTGTRKERASNTLRQIGPAVWHGAASTFLVFFVLIFGRSLSSFFAVFIMVVIYGLWQGIFFLPVVLALIGPSPYFNAGPEGTVTSAYLPNLELNVAASDHVQNTEDTIQTETVNSTLQNQTSRESKIMSDKVCAVEDLNAKTTIEDNQENESKEQTNGRNTPLEVIFTCMVERKEVNGYAHVANGVEKGKDNKKGANRNDSIEHVGVVETEDKCLEYETECKDNGNMITKSEAIQHANVGDCEVQLTDENGCKTNYVGDDSIQNTYL</sequence>
<evidence type="ECO:0000256" key="2">
    <source>
        <dbReference type="SAM" id="SignalP"/>
    </source>
</evidence>
<dbReference type="SUPFAM" id="SSF82866">
    <property type="entry name" value="Multidrug efflux transporter AcrB transmembrane domain"/>
    <property type="match status" value="1"/>
</dbReference>
<keyword evidence="4" id="KW-1185">Reference proteome</keyword>
<reference evidence="3" key="2">
    <citation type="submission" date="2020-11" db="EMBL/GenBank/DDBJ databases">
        <authorList>
            <person name="McCartney M.A."/>
            <person name="Auch B."/>
            <person name="Kono T."/>
            <person name="Mallez S."/>
            <person name="Becker A."/>
            <person name="Gohl D.M."/>
            <person name="Silverstein K.A.T."/>
            <person name="Koren S."/>
            <person name="Bechman K.B."/>
            <person name="Herman A."/>
            <person name="Abrahante J.E."/>
            <person name="Garbe J."/>
        </authorList>
    </citation>
    <scope>NUCLEOTIDE SEQUENCE</scope>
    <source>
        <strain evidence="3">Duluth1</strain>
        <tissue evidence="3">Whole animal</tissue>
    </source>
</reference>